<sequence>MANWIFANFGWNLLVGISGLLILSAVVSYSLRDNNKNDKPYKFPSDNDHGM</sequence>
<dbReference type="EMBL" id="JAUSUB010000039">
    <property type="protein sequence ID" value="MDQ0273421.1"/>
    <property type="molecule type" value="Genomic_DNA"/>
</dbReference>
<accession>A0ABU0AQ59</accession>
<evidence type="ECO:0008006" key="4">
    <source>
        <dbReference type="Google" id="ProtNLM"/>
    </source>
</evidence>
<name>A0ABU0AQ59_9BACI</name>
<comment type="caution">
    <text evidence="2">The sequence shown here is derived from an EMBL/GenBank/DDBJ whole genome shotgun (WGS) entry which is preliminary data.</text>
</comment>
<keyword evidence="1" id="KW-0472">Membrane</keyword>
<gene>
    <name evidence="2" type="ORF">J2S17_005353</name>
</gene>
<keyword evidence="1" id="KW-0812">Transmembrane</keyword>
<dbReference type="Proteomes" id="UP001238088">
    <property type="component" value="Unassembled WGS sequence"/>
</dbReference>
<keyword evidence="1" id="KW-1133">Transmembrane helix</keyword>
<keyword evidence="3" id="KW-1185">Reference proteome</keyword>
<feature type="transmembrane region" description="Helical" evidence="1">
    <location>
        <begin position="12"/>
        <end position="31"/>
    </location>
</feature>
<evidence type="ECO:0000256" key="1">
    <source>
        <dbReference type="SAM" id="Phobius"/>
    </source>
</evidence>
<dbReference type="RefSeq" id="WP_307479513.1">
    <property type="nucleotide sequence ID" value="NZ_JAUSUB010000039.1"/>
</dbReference>
<organism evidence="2 3">
    <name type="scientific">Cytobacillus purgationiresistens</name>
    <dbReference type="NCBI Taxonomy" id="863449"/>
    <lineage>
        <taxon>Bacteria</taxon>
        <taxon>Bacillati</taxon>
        <taxon>Bacillota</taxon>
        <taxon>Bacilli</taxon>
        <taxon>Bacillales</taxon>
        <taxon>Bacillaceae</taxon>
        <taxon>Cytobacillus</taxon>
    </lineage>
</organism>
<evidence type="ECO:0000313" key="3">
    <source>
        <dbReference type="Proteomes" id="UP001238088"/>
    </source>
</evidence>
<evidence type="ECO:0000313" key="2">
    <source>
        <dbReference type="EMBL" id="MDQ0273421.1"/>
    </source>
</evidence>
<proteinExistence type="predicted"/>
<protein>
    <recommendedName>
        <fullName evidence="4">Tumor necrosis factor receptor superfamily member 19</fullName>
    </recommendedName>
</protein>
<reference evidence="2 3" key="1">
    <citation type="submission" date="2023-07" db="EMBL/GenBank/DDBJ databases">
        <title>Genomic Encyclopedia of Type Strains, Phase IV (KMG-IV): sequencing the most valuable type-strain genomes for metagenomic binning, comparative biology and taxonomic classification.</title>
        <authorList>
            <person name="Goeker M."/>
        </authorList>
    </citation>
    <scope>NUCLEOTIDE SEQUENCE [LARGE SCALE GENOMIC DNA]</scope>
    <source>
        <strain evidence="2 3">DSM 23494</strain>
    </source>
</reference>